<dbReference type="GO" id="GO:0098552">
    <property type="term" value="C:side of membrane"/>
    <property type="evidence" value="ECO:0007669"/>
    <property type="project" value="UniProtKB-KW"/>
</dbReference>
<evidence type="ECO:0000256" key="1">
    <source>
        <dbReference type="ARBA" id="ARBA00004609"/>
    </source>
</evidence>
<feature type="binding site" evidence="14">
    <location>
        <position position="84"/>
    </location>
    <ligand>
        <name>Zn(2+)</name>
        <dbReference type="ChEBI" id="CHEBI:29105"/>
        <label>2</label>
    </ligand>
</feature>
<dbReference type="GO" id="GO:0004035">
    <property type="term" value="F:alkaline phosphatase activity"/>
    <property type="evidence" value="ECO:0007669"/>
    <property type="project" value="UniProtKB-EC"/>
</dbReference>
<keyword evidence="10 17" id="KW-0472">Membrane</keyword>
<dbReference type="InterPro" id="IPR018299">
    <property type="entry name" value="Alkaline_phosphatase_AS"/>
</dbReference>
<dbReference type="FunFam" id="3.40.720.10:FF:000008">
    <property type="entry name" value="Alkaline phosphatase"/>
    <property type="match status" value="1"/>
</dbReference>
<keyword evidence="17" id="KW-1133">Transmembrane helix</keyword>
<evidence type="ECO:0000256" key="5">
    <source>
        <dbReference type="ARBA" id="ARBA00022622"/>
    </source>
</evidence>
<dbReference type="PROSITE" id="PS00123">
    <property type="entry name" value="ALKALINE_PHOSPHATASE"/>
    <property type="match status" value="1"/>
</dbReference>
<accession>A0A9J6CNZ3</accession>
<dbReference type="SUPFAM" id="SSF53649">
    <property type="entry name" value="Alkaline phosphatase-like"/>
    <property type="match status" value="1"/>
</dbReference>
<evidence type="ECO:0000256" key="17">
    <source>
        <dbReference type="SAM" id="Phobius"/>
    </source>
</evidence>
<dbReference type="EC" id="3.1.3.1" evidence="3 16"/>
<keyword evidence="8 14" id="KW-0862">Zinc</keyword>
<dbReference type="GO" id="GO:0005886">
    <property type="term" value="C:plasma membrane"/>
    <property type="evidence" value="ECO:0007669"/>
    <property type="project" value="UniProtKB-SubCell"/>
</dbReference>
<feature type="binding site" evidence="14">
    <location>
        <position position="477"/>
    </location>
    <ligand>
        <name>Zn(2+)</name>
        <dbReference type="ChEBI" id="CHEBI:29105"/>
        <label>2</label>
    </ligand>
</feature>
<dbReference type="CDD" id="cd16012">
    <property type="entry name" value="ALP"/>
    <property type="match status" value="1"/>
</dbReference>
<feature type="binding site" evidence="14">
    <location>
        <position position="359"/>
    </location>
    <ligand>
        <name>Zn(2+)</name>
        <dbReference type="ChEBI" id="CHEBI:29105"/>
        <label>2</label>
    </ligand>
</feature>
<dbReference type="PANTHER" id="PTHR11596:SF85">
    <property type="entry name" value="ALKALINE PHOSPHATASE-RELATED"/>
    <property type="match status" value="1"/>
</dbReference>
<evidence type="ECO:0000313" key="20">
    <source>
        <dbReference type="Proteomes" id="UP001107558"/>
    </source>
</evidence>
<feature type="chain" id="PRO_5039894465" description="Alkaline phosphatase" evidence="18">
    <location>
        <begin position="20"/>
        <end position="553"/>
    </location>
</feature>
<dbReference type="SMART" id="SM00098">
    <property type="entry name" value="alkPPc"/>
    <property type="match status" value="1"/>
</dbReference>
<comment type="cofactor">
    <cofactor evidence="14">
        <name>Mg(2+)</name>
        <dbReference type="ChEBI" id="CHEBI:18420"/>
    </cofactor>
    <text evidence="14">Binds 1 Mg(2+) ion.</text>
</comment>
<feature type="binding site" evidence="14">
    <location>
        <position position="363"/>
    </location>
    <ligand>
        <name>Zn(2+)</name>
        <dbReference type="ChEBI" id="CHEBI:29105"/>
        <label>2</label>
    </ligand>
</feature>
<feature type="binding site" evidence="14">
    <location>
        <position position="400"/>
    </location>
    <ligand>
        <name>Zn(2+)</name>
        <dbReference type="ChEBI" id="CHEBI:29105"/>
        <label>2</label>
    </ligand>
</feature>
<dbReference type="Pfam" id="PF00245">
    <property type="entry name" value="Alk_phosphatase"/>
    <property type="match status" value="1"/>
</dbReference>
<evidence type="ECO:0000256" key="3">
    <source>
        <dbReference type="ARBA" id="ARBA00012647"/>
    </source>
</evidence>
<comment type="subcellular location">
    <subcellularLocation>
        <location evidence="1">Cell membrane</location>
        <topology evidence="1">Lipid-anchor</topology>
        <topology evidence="1">GPI-anchor</topology>
    </subcellularLocation>
</comment>
<keyword evidence="4" id="KW-1003">Cell membrane</keyword>
<dbReference type="EMBL" id="JADBJN010000001">
    <property type="protein sequence ID" value="KAG5683693.1"/>
    <property type="molecule type" value="Genomic_DNA"/>
</dbReference>
<feature type="signal peptide" evidence="18">
    <location>
        <begin position="1"/>
        <end position="19"/>
    </location>
</feature>
<dbReference type="Proteomes" id="UP001107558">
    <property type="component" value="Chromosome 1"/>
</dbReference>
<sequence>MKTLKFFTFSVFFIAISKGEDDFHPKPLIEIAPHIELNDVDSRLRDLEGFNEYWNNKAQNYIADQLKSNLNTKKAKNLILFLGDGLSISTVAATRMYLGGEEVELDFEKFSHYGLAKTYCVDRQVSDSACTATAFLSGVKNNYRSLGLTANVLSNQCNFNDSDITYSMLKWAQDAGKATGIVTTTRITHATPAGAYAHSPHREWENNAAISSTCRNSNTSRIVDIAHQLIYNEEAQKFKVILGGGTRHFLNTTMQNEEGRAGERTDGRNLIDEWLQERNKIGKAKYFWHKQQLDELNVDDTDYLLGLFEHDHLMYRLDVVNARLQAQEPMLTDLTRAAIKMLKKEDNGFVLLVEGGRIDHAHHSNYARKSLDETAEFARAIELAKLMTNEEETLIVVTSDHSHVFTYAGYPLRKNDVLRTAGRGDDRMPYETLSYANGPGYDRTFDENGVRANMTEDDFSFRSRRYSAMVSLSSETHAGEDVGVYANGPWSHLFQGSYEQNVIPIAMAYAAKIGPYADIILESTTTQSMANGIYIMPVLLIFGLILSVFKILL</sequence>
<feature type="binding site" evidence="14">
    <location>
        <position position="84"/>
    </location>
    <ligand>
        <name>Mg(2+)</name>
        <dbReference type="ChEBI" id="CHEBI:18420"/>
    </ligand>
</feature>
<evidence type="ECO:0000256" key="13">
    <source>
        <dbReference type="PIRSR" id="PIRSR601952-1"/>
    </source>
</evidence>
<feature type="binding site" evidence="14">
    <location>
        <position position="354"/>
    </location>
    <ligand>
        <name>Mg(2+)</name>
        <dbReference type="ChEBI" id="CHEBI:18420"/>
    </ligand>
</feature>
<dbReference type="AlphaFoldDB" id="A0A9J6CNZ3"/>
<evidence type="ECO:0000256" key="10">
    <source>
        <dbReference type="ARBA" id="ARBA00023136"/>
    </source>
</evidence>
<feature type="active site" description="Phosphoserine intermediate" evidence="13">
    <location>
        <position position="128"/>
    </location>
</feature>
<reference evidence="19" key="1">
    <citation type="submission" date="2021-03" db="EMBL/GenBank/DDBJ databases">
        <title>Chromosome level genome of the anhydrobiotic midge Polypedilum vanderplanki.</title>
        <authorList>
            <person name="Yoshida Y."/>
            <person name="Kikawada T."/>
            <person name="Gusev O."/>
        </authorList>
    </citation>
    <scope>NUCLEOTIDE SEQUENCE</scope>
    <source>
        <strain evidence="19">NIAS01</strain>
        <tissue evidence="19">Whole body or cell culture</tissue>
    </source>
</reference>
<gene>
    <name evidence="19" type="ORF">PVAND_012959</name>
</gene>
<evidence type="ECO:0000313" key="19">
    <source>
        <dbReference type="EMBL" id="KAG5683693.1"/>
    </source>
</evidence>
<evidence type="ECO:0000256" key="16">
    <source>
        <dbReference type="RuleBase" id="RU003947"/>
    </source>
</evidence>
<dbReference type="PRINTS" id="PR00113">
    <property type="entry name" value="ALKPHPHTASE"/>
</dbReference>
<keyword evidence="6 14" id="KW-0479">Metal-binding</keyword>
<keyword evidence="7 16" id="KW-0378">Hydrolase</keyword>
<comment type="catalytic activity">
    <reaction evidence="16">
        <text>a phosphate monoester + H2O = an alcohol + phosphate</text>
        <dbReference type="Rhea" id="RHEA:15017"/>
        <dbReference type="ChEBI" id="CHEBI:15377"/>
        <dbReference type="ChEBI" id="CHEBI:30879"/>
        <dbReference type="ChEBI" id="CHEBI:43474"/>
        <dbReference type="ChEBI" id="CHEBI:67140"/>
        <dbReference type="EC" id="3.1.3.1"/>
    </reaction>
</comment>
<keyword evidence="5" id="KW-0336">GPI-anchor</keyword>
<feature type="binding site" evidence="14">
    <location>
        <position position="191"/>
    </location>
    <ligand>
        <name>Mg(2+)</name>
        <dbReference type="ChEBI" id="CHEBI:18420"/>
    </ligand>
</feature>
<evidence type="ECO:0000256" key="7">
    <source>
        <dbReference type="ARBA" id="ARBA00022801"/>
    </source>
</evidence>
<feature type="binding site" evidence="14">
    <location>
        <position position="401"/>
    </location>
    <ligand>
        <name>Zn(2+)</name>
        <dbReference type="ChEBI" id="CHEBI:29105"/>
        <label>2</label>
    </ligand>
</feature>
<evidence type="ECO:0000256" key="4">
    <source>
        <dbReference type="ARBA" id="ARBA00022475"/>
    </source>
</evidence>
<keyword evidence="9 14" id="KW-0460">Magnesium</keyword>
<organism evidence="19 20">
    <name type="scientific">Polypedilum vanderplanki</name>
    <name type="common">Sleeping chironomid midge</name>
    <dbReference type="NCBI Taxonomy" id="319348"/>
    <lineage>
        <taxon>Eukaryota</taxon>
        <taxon>Metazoa</taxon>
        <taxon>Ecdysozoa</taxon>
        <taxon>Arthropoda</taxon>
        <taxon>Hexapoda</taxon>
        <taxon>Insecta</taxon>
        <taxon>Pterygota</taxon>
        <taxon>Neoptera</taxon>
        <taxon>Endopterygota</taxon>
        <taxon>Diptera</taxon>
        <taxon>Nematocera</taxon>
        <taxon>Chironomoidea</taxon>
        <taxon>Chironomidae</taxon>
        <taxon>Chironominae</taxon>
        <taxon>Polypedilum</taxon>
        <taxon>Polypedilum</taxon>
    </lineage>
</organism>
<feature type="binding site" evidence="14">
    <location>
        <position position="189"/>
    </location>
    <ligand>
        <name>Mg(2+)</name>
        <dbReference type="ChEBI" id="CHEBI:18420"/>
    </ligand>
</feature>
<name>A0A9J6CNZ3_POLVA</name>
<dbReference type="PANTHER" id="PTHR11596">
    <property type="entry name" value="ALKALINE PHOSPHATASE"/>
    <property type="match status" value="1"/>
</dbReference>
<dbReference type="InterPro" id="IPR017850">
    <property type="entry name" value="Alkaline_phosphatase_core_sf"/>
</dbReference>
<comment type="similarity">
    <text evidence="2 15">Belongs to the alkaline phosphatase family.</text>
</comment>
<protein>
    <recommendedName>
        <fullName evidence="3 16">Alkaline phosphatase</fullName>
        <ecNumber evidence="3 16">3.1.3.1</ecNumber>
    </recommendedName>
</protein>
<proteinExistence type="inferred from homology"/>
<keyword evidence="18" id="KW-0732">Signal</keyword>
<evidence type="ECO:0000256" key="8">
    <source>
        <dbReference type="ARBA" id="ARBA00022833"/>
    </source>
</evidence>
<keyword evidence="12" id="KW-0449">Lipoprotein</keyword>
<dbReference type="Gene3D" id="3.40.720.10">
    <property type="entry name" value="Alkaline Phosphatase, subunit A"/>
    <property type="match status" value="1"/>
</dbReference>
<keyword evidence="20" id="KW-1185">Reference proteome</keyword>
<comment type="cofactor">
    <cofactor evidence="14">
        <name>Zn(2+)</name>
        <dbReference type="ChEBI" id="CHEBI:29105"/>
    </cofactor>
    <text evidence="14">Binds 2 Zn(2+) ions.</text>
</comment>
<dbReference type="OrthoDB" id="5818554at2759"/>
<keyword evidence="11" id="KW-0325">Glycoprotein</keyword>
<evidence type="ECO:0000256" key="14">
    <source>
        <dbReference type="PIRSR" id="PIRSR601952-2"/>
    </source>
</evidence>
<evidence type="ECO:0000256" key="18">
    <source>
        <dbReference type="SAM" id="SignalP"/>
    </source>
</evidence>
<evidence type="ECO:0000256" key="2">
    <source>
        <dbReference type="ARBA" id="ARBA00005984"/>
    </source>
</evidence>
<keyword evidence="17" id="KW-0812">Transmembrane</keyword>
<feature type="transmembrane region" description="Helical" evidence="17">
    <location>
        <begin position="533"/>
        <end position="552"/>
    </location>
</feature>
<evidence type="ECO:0000256" key="12">
    <source>
        <dbReference type="ARBA" id="ARBA00023288"/>
    </source>
</evidence>
<evidence type="ECO:0000256" key="6">
    <source>
        <dbReference type="ARBA" id="ARBA00022723"/>
    </source>
</evidence>
<evidence type="ECO:0000256" key="11">
    <source>
        <dbReference type="ARBA" id="ARBA00023180"/>
    </source>
</evidence>
<comment type="caution">
    <text evidence="19">The sequence shown here is derived from an EMBL/GenBank/DDBJ whole genome shotgun (WGS) entry which is preliminary data.</text>
</comment>
<dbReference type="GO" id="GO:0046872">
    <property type="term" value="F:metal ion binding"/>
    <property type="evidence" value="ECO:0007669"/>
    <property type="project" value="UniProtKB-KW"/>
</dbReference>
<dbReference type="InterPro" id="IPR001952">
    <property type="entry name" value="Alkaline_phosphatase"/>
</dbReference>
<evidence type="ECO:0000256" key="15">
    <source>
        <dbReference type="RuleBase" id="RU003946"/>
    </source>
</evidence>
<evidence type="ECO:0000256" key="9">
    <source>
        <dbReference type="ARBA" id="ARBA00022842"/>
    </source>
</evidence>